<dbReference type="EMBL" id="WBKA01000005">
    <property type="protein sequence ID" value="KAB1631656.1"/>
    <property type="molecule type" value="Genomic_DNA"/>
</dbReference>
<feature type="domain" description="SGNH hydrolase-type esterase" evidence="2">
    <location>
        <begin position="78"/>
        <end position="247"/>
    </location>
</feature>
<evidence type="ECO:0000313" key="3">
    <source>
        <dbReference type="EMBL" id="KAB1631656.1"/>
    </source>
</evidence>
<accession>A0A7C8FT76</accession>
<dbReference type="InterPro" id="IPR013830">
    <property type="entry name" value="SGNH_hydro"/>
</dbReference>
<comment type="caution">
    <text evidence="3">The sequence shown here is derived from an EMBL/GenBank/DDBJ whole genome shotgun (WGS) entry which is preliminary data.</text>
</comment>
<dbReference type="SUPFAM" id="SSF52266">
    <property type="entry name" value="SGNH hydrolase"/>
    <property type="match status" value="1"/>
</dbReference>
<dbReference type="Proteomes" id="UP000481339">
    <property type="component" value="Unassembled WGS sequence"/>
</dbReference>
<dbReference type="OrthoDB" id="8215557at2"/>
<keyword evidence="1" id="KW-0812">Transmembrane</keyword>
<dbReference type="InterPro" id="IPR036514">
    <property type="entry name" value="SGNH_hydro_sf"/>
</dbReference>
<keyword evidence="4" id="KW-1185">Reference proteome</keyword>
<reference evidence="3 4" key="1">
    <citation type="submission" date="2019-09" db="EMBL/GenBank/DDBJ databases">
        <title>Phylogeny of genus Pseudoclavibacter and closely related genus.</title>
        <authorList>
            <person name="Li Y."/>
        </authorList>
    </citation>
    <scope>NUCLEOTIDE SEQUENCE [LARGE SCALE GENOMIC DNA]</scope>
    <source>
        <strain evidence="3 4">JCM 16921</strain>
    </source>
</reference>
<dbReference type="Pfam" id="PF13472">
    <property type="entry name" value="Lipase_GDSL_2"/>
    <property type="match status" value="1"/>
</dbReference>
<keyword evidence="1" id="KW-0472">Membrane</keyword>
<feature type="transmembrane region" description="Helical" evidence="1">
    <location>
        <begin position="12"/>
        <end position="32"/>
    </location>
</feature>
<keyword evidence="3" id="KW-0378">Hydrolase</keyword>
<evidence type="ECO:0000259" key="2">
    <source>
        <dbReference type="Pfam" id="PF13472"/>
    </source>
</evidence>
<dbReference type="GO" id="GO:0016787">
    <property type="term" value="F:hydrolase activity"/>
    <property type="evidence" value="ECO:0007669"/>
    <property type="project" value="UniProtKB-KW"/>
</dbReference>
<sequence>MTPRRSARSTRIAGLAIVTLLIAVAGLGWFAADRLTALRATGAPAAGAGAVADPATLDPVPAVASDTGGGTAATRMLVIGDSYTSGEVLEDPADRFSTLIADRLGWNEENVALGGTGYVTEMPVGDGVRPTYQEVLDDLPDADYDVVLVTGGGNDVPAWAEQGDRADAVTAFYRDLRDRWPHAAVYAVSPFWNAAEPPEELVMIGDDVHDAVDRIGGHYLDVGEPMTGHPEWILPDGDHPNPAGNEIIAERVLALMGLADAAPGSRG</sequence>
<dbReference type="RefSeq" id="WP_158036510.1">
    <property type="nucleotide sequence ID" value="NZ_BAAAZV010000011.1"/>
</dbReference>
<keyword evidence="1" id="KW-1133">Transmembrane helix</keyword>
<evidence type="ECO:0000313" key="4">
    <source>
        <dbReference type="Proteomes" id="UP000481339"/>
    </source>
</evidence>
<dbReference type="CDD" id="cd00229">
    <property type="entry name" value="SGNH_hydrolase"/>
    <property type="match status" value="1"/>
</dbReference>
<proteinExistence type="predicted"/>
<evidence type="ECO:0000256" key="1">
    <source>
        <dbReference type="SAM" id="Phobius"/>
    </source>
</evidence>
<protein>
    <submittedName>
        <fullName evidence="3">SGNH/GDSL hydrolase family protein</fullName>
    </submittedName>
</protein>
<dbReference type="Gene3D" id="3.40.50.1110">
    <property type="entry name" value="SGNH hydrolase"/>
    <property type="match status" value="1"/>
</dbReference>
<gene>
    <name evidence="3" type="ORF">F8O02_06835</name>
</gene>
<dbReference type="AlphaFoldDB" id="A0A7C8FT76"/>
<organism evidence="3 4">
    <name type="scientific">Pseudoclavibacter caeni</name>
    <dbReference type="NCBI Taxonomy" id="908846"/>
    <lineage>
        <taxon>Bacteria</taxon>
        <taxon>Bacillati</taxon>
        <taxon>Actinomycetota</taxon>
        <taxon>Actinomycetes</taxon>
        <taxon>Micrococcales</taxon>
        <taxon>Microbacteriaceae</taxon>
        <taxon>Pseudoclavibacter</taxon>
    </lineage>
</organism>
<name>A0A7C8FT76_9MICO</name>